<dbReference type="Gene3D" id="3.40.50.1000">
    <property type="entry name" value="HAD superfamily/HAD-like"/>
    <property type="match status" value="1"/>
</dbReference>
<dbReference type="InterPro" id="IPR036412">
    <property type="entry name" value="HAD-like_sf"/>
</dbReference>
<sequence length="92" mass="9395">MRAATPEPSAGRRRGEGPVVGFDLDQTLVDSGPRISSCLRAALGEVGLPFDAAAAEAARGLPLSGTLAALVPPGRATPALLEDLAARYRAQD</sequence>
<dbReference type="InterPro" id="IPR023214">
    <property type="entry name" value="HAD_sf"/>
</dbReference>
<gene>
    <name evidence="1" type="ORF">HLB09_14705</name>
</gene>
<organism evidence="1 2">
    <name type="scientific">Pseudokineococcus marinus</name>
    <dbReference type="NCBI Taxonomy" id="351215"/>
    <lineage>
        <taxon>Bacteria</taxon>
        <taxon>Bacillati</taxon>
        <taxon>Actinomycetota</taxon>
        <taxon>Actinomycetes</taxon>
        <taxon>Kineosporiales</taxon>
        <taxon>Kineosporiaceae</taxon>
        <taxon>Pseudokineococcus</taxon>
    </lineage>
</organism>
<dbReference type="Proteomes" id="UP000555552">
    <property type="component" value="Unassembled WGS sequence"/>
</dbReference>
<accession>A0A849BRZ2</accession>
<evidence type="ECO:0000313" key="2">
    <source>
        <dbReference type="Proteomes" id="UP000555552"/>
    </source>
</evidence>
<reference evidence="1 2" key="1">
    <citation type="submission" date="2020-05" db="EMBL/GenBank/DDBJ databases">
        <title>MicrobeNet Type strains.</title>
        <authorList>
            <person name="Nicholson A.C."/>
        </authorList>
    </citation>
    <scope>NUCLEOTIDE SEQUENCE [LARGE SCALE GENOMIC DNA]</scope>
    <source>
        <strain evidence="1 2">JCM 14547</strain>
    </source>
</reference>
<keyword evidence="2" id="KW-1185">Reference proteome</keyword>
<dbReference type="RefSeq" id="WP_409373014.1">
    <property type="nucleotide sequence ID" value="NZ_JABEMA010000315.1"/>
</dbReference>
<name>A0A849BRZ2_9ACTN</name>
<comment type="caution">
    <text evidence="1">The sequence shown here is derived from an EMBL/GenBank/DDBJ whole genome shotgun (WGS) entry which is preliminary data.</text>
</comment>
<evidence type="ECO:0000313" key="1">
    <source>
        <dbReference type="EMBL" id="NNH24315.1"/>
    </source>
</evidence>
<dbReference type="GO" id="GO:0016787">
    <property type="term" value="F:hydrolase activity"/>
    <property type="evidence" value="ECO:0007669"/>
    <property type="project" value="UniProtKB-KW"/>
</dbReference>
<dbReference type="EMBL" id="JABEMA010000315">
    <property type="protein sequence ID" value="NNH24315.1"/>
    <property type="molecule type" value="Genomic_DNA"/>
</dbReference>
<dbReference type="SUPFAM" id="SSF56784">
    <property type="entry name" value="HAD-like"/>
    <property type="match status" value="1"/>
</dbReference>
<proteinExistence type="predicted"/>
<dbReference type="AlphaFoldDB" id="A0A849BRZ2"/>
<protein>
    <submittedName>
        <fullName evidence="1">HAD family hydrolase</fullName>
    </submittedName>
</protein>
<dbReference type="InterPro" id="IPR023198">
    <property type="entry name" value="PGP-like_dom2"/>
</dbReference>
<feature type="non-terminal residue" evidence="1">
    <location>
        <position position="92"/>
    </location>
</feature>
<keyword evidence="1" id="KW-0378">Hydrolase</keyword>
<dbReference type="Gene3D" id="1.10.150.240">
    <property type="entry name" value="Putative phosphatase, domain 2"/>
    <property type="match status" value="1"/>
</dbReference>